<name>A0A0D6JKC5_9HYPH</name>
<gene>
    <name evidence="10 13" type="primary">ctaG</name>
    <name evidence="13" type="ORF">YBN1229_v1_3846</name>
</gene>
<feature type="topological domain" description="Periplasmic" evidence="10">
    <location>
        <begin position="47"/>
        <end position="210"/>
    </location>
</feature>
<dbReference type="SUPFAM" id="SSF110111">
    <property type="entry name" value="Ctag/Cox11"/>
    <property type="match status" value="1"/>
</dbReference>
<keyword evidence="7 10" id="KW-1133">Transmembrane helix</keyword>
<evidence type="ECO:0000256" key="12">
    <source>
        <dbReference type="SAM" id="Phobius"/>
    </source>
</evidence>
<dbReference type="KEGG" id="fiy:BN1229_v1_3846"/>
<dbReference type="Pfam" id="PF04442">
    <property type="entry name" value="CtaG_Cox11"/>
    <property type="match status" value="1"/>
</dbReference>
<organism evidence="13 14">
    <name type="scientific">Candidatus Filomicrobium marinum</name>
    <dbReference type="NCBI Taxonomy" id="1608628"/>
    <lineage>
        <taxon>Bacteria</taxon>
        <taxon>Pseudomonadati</taxon>
        <taxon>Pseudomonadota</taxon>
        <taxon>Alphaproteobacteria</taxon>
        <taxon>Hyphomicrobiales</taxon>
        <taxon>Hyphomicrobiaceae</taxon>
        <taxon>Filomicrobium</taxon>
    </lineage>
</organism>
<evidence type="ECO:0000256" key="10">
    <source>
        <dbReference type="HAMAP-Rule" id="MF_00155"/>
    </source>
</evidence>
<dbReference type="FunFam" id="2.60.370.10:FF:000001">
    <property type="entry name" value="COX11 cytochrome c oxidase assembly homolog"/>
    <property type="match status" value="1"/>
</dbReference>
<feature type="topological domain" description="Cytoplasmic" evidence="10">
    <location>
        <begin position="1"/>
        <end position="23"/>
    </location>
</feature>
<dbReference type="PANTHER" id="PTHR21320:SF3">
    <property type="entry name" value="CYTOCHROME C OXIDASE ASSEMBLY PROTEIN COX11, MITOCHONDRIAL-RELATED"/>
    <property type="match status" value="1"/>
</dbReference>
<reference evidence="14" key="1">
    <citation type="submission" date="2015-02" db="EMBL/GenBank/DDBJ databases">
        <authorList>
            <person name="Chooi Y.-H."/>
        </authorList>
    </citation>
    <scope>NUCLEOTIDE SEQUENCE [LARGE SCALE GENOMIC DNA]</scope>
    <source>
        <strain evidence="14">strain Y</strain>
    </source>
</reference>
<proteinExistence type="inferred from homology"/>
<evidence type="ECO:0000313" key="13">
    <source>
        <dbReference type="EMBL" id="CPR22413.1"/>
    </source>
</evidence>
<dbReference type="AlphaFoldDB" id="A0A0D6JKC5"/>
<keyword evidence="10" id="KW-1003">Cell membrane</keyword>
<feature type="transmembrane region" description="Helical" evidence="12">
    <location>
        <begin position="28"/>
        <end position="47"/>
    </location>
</feature>
<evidence type="ECO:0000256" key="3">
    <source>
        <dbReference type="ARBA" id="ARBA00009620"/>
    </source>
</evidence>
<dbReference type="Proteomes" id="UP000033187">
    <property type="component" value="Chromosome 1"/>
</dbReference>
<dbReference type="GO" id="GO:0008535">
    <property type="term" value="P:respiratory chain complex IV assembly"/>
    <property type="evidence" value="ECO:0007669"/>
    <property type="project" value="UniProtKB-UniRule"/>
</dbReference>
<evidence type="ECO:0000256" key="2">
    <source>
        <dbReference type="ARBA" id="ARBA00004382"/>
    </source>
</evidence>
<keyword evidence="6 10" id="KW-0735">Signal-anchor</keyword>
<dbReference type="GO" id="GO:0005507">
    <property type="term" value="F:copper ion binding"/>
    <property type="evidence" value="ECO:0007669"/>
    <property type="project" value="InterPro"/>
</dbReference>
<evidence type="ECO:0000256" key="8">
    <source>
        <dbReference type="ARBA" id="ARBA00023008"/>
    </source>
</evidence>
<dbReference type="Gene3D" id="2.60.370.10">
    <property type="entry name" value="Ctag/Cox11"/>
    <property type="match status" value="1"/>
</dbReference>
<dbReference type="GO" id="GO:0005886">
    <property type="term" value="C:plasma membrane"/>
    <property type="evidence" value="ECO:0007669"/>
    <property type="project" value="UniProtKB-SubCell"/>
</dbReference>
<evidence type="ECO:0000256" key="1">
    <source>
        <dbReference type="ARBA" id="ARBA00004007"/>
    </source>
</evidence>
<comment type="subcellular location">
    <subcellularLocation>
        <location evidence="2 10">Cell inner membrane</location>
        <topology evidence="2 10">Single-pass type II membrane protein</topology>
        <orientation evidence="2 10">Periplasmic side</orientation>
    </subcellularLocation>
</comment>
<dbReference type="NCBIfam" id="NF003465">
    <property type="entry name" value="PRK05089.1"/>
    <property type="match status" value="1"/>
</dbReference>
<keyword evidence="10" id="KW-0997">Cell inner membrane</keyword>
<dbReference type="InterPro" id="IPR023471">
    <property type="entry name" value="CtaG/Cox11_dom_sf"/>
</dbReference>
<evidence type="ECO:0000256" key="6">
    <source>
        <dbReference type="ARBA" id="ARBA00022968"/>
    </source>
</evidence>
<evidence type="ECO:0000313" key="14">
    <source>
        <dbReference type="Proteomes" id="UP000033187"/>
    </source>
</evidence>
<dbReference type="InterPro" id="IPR007533">
    <property type="entry name" value="Cyt_c_oxidase_assmbl_CtaG"/>
</dbReference>
<protein>
    <recommendedName>
        <fullName evidence="4 10">Cytochrome c oxidase assembly protein CtaG</fullName>
    </recommendedName>
</protein>
<evidence type="ECO:0000256" key="11">
    <source>
        <dbReference type="SAM" id="MobiDB-lite"/>
    </source>
</evidence>
<sequence length="210" mass="22694">MEDVTKDSSQGPADQSPSVSMGARHRRVGIICLGMAVGMLGMAYAAVPLYRMFCQVTGFGGTTQVASAPAEKVLAQTITMRFDANVSRDLPWAFQPVEHTMEVHLGETKLASYRATNTSDHPVTGTAVFNVTPESAGQFFNKLECFCFTEQRLEPGQSVDMPVSFFVDPEIVNDADAGRLSEITLSYTFYPVKNPSQSAQAPKETPAQGG</sequence>
<dbReference type="PANTHER" id="PTHR21320">
    <property type="entry name" value="CYTOCHROME C OXIDASE ASSEMBLY PROTEIN COX11-RELATED"/>
    <property type="match status" value="1"/>
</dbReference>
<evidence type="ECO:0000256" key="7">
    <source>
        <dbReference type="ARBA" id="ARBA00022989"/>
    </source>
</evidence>
<keyword evidence="14" id="KW-1185">Reference proteome</keyword>
<keyword evidence="9 10" id="KW-0472">Membrane</keyword>
<keyword evidence="5 10" id="KW-0812">Transmembrane</keyword>
<evidence type="ECO:0000256" key="5">
    <source>
        <dbReference type="ARBA" id="ARBA00022692"/>
    </source>
</evidence>
<dbReference type="HAMAP" id="MF_00155">
    <property type="entry name" value="CtaG"/>
    <property type="match status" value="1"/>
</dbReference>
<evidence type="ECO:0000256" key="4">
    <source>
        <dbReference type="ARBA" id="ARBA00015384"/>
    </source>
</evidence>
<evidence type="ECO:0000256" key="9">
    <source>
        <dbReference type="ARBA" id="ARBA00023136"/>
    </source>
</evidence>
<comment type="similarity">
    <text evidence="3 10">Belongs to the COX11/CtaG family.</text>
</comment>
<accession>A0A0D6JKC5</accession>
<feature type="region of interest" description="Disordered" evidence="11">
    <location>
        <begin position="1"/>
        <end position="21"/>
    </location>
</feature>
<keyword evidence="8 10" id="KW-0186">Copper</keyword>
<dbReference type="PIRSF" id="PIRSF005413">
    <property type="entry name" value="COX11"/>
    <property type="match status" value="1"/>
</dbReference>
<feature type="compositionally biased region" description="Polar residues" evidence="11">
    <location>
        <begin position="7"/>
        <end position="19"/>
    </location>
</feature>
<dbReference type="EMBL" id="LN829119">
    <property type="protein sequence ID" value="CPR22413.1"/>
    <property type="molecule type" value="Genomic_DNA"/>
</dbReference>
<comment type="function">
    <text evidence="1 10">Exerts its effect at some terminal stage of cytochrome c oxidase synthesis, probably by being involved in the insertion of the copper B into subunit I.</text>
</comment>